<evidence type="ECO:0000256" key="1">
    <source>
        <dbReference type="ARBA" id="ARBA00006068"/>
    </source>
</evidence>
<dbReference type="PANTHER" id="PTHR33392">
    <property type="entry name" value="POLYISOPRENYL-TEICHOIC ACID--PEPTIDOGLYCAN TEICHOIC ACID TRANSFERASE TAGU"/>
    <property type="match status" value="1"/>
</dbReference>
<dbReference type="OrthoDB" id="27330at2"/>
<sequence>MAKKRKKKKKGSFLRKFLTFIFILVVLGISGAFVVSNVLLGDIDKVEISDDLNISEELNKNENIVNIALFGIDTREEGYSGRADTIMIGTLDKEHKKLKLTSIMRDTYVSIPGEKYDKINHSYAYGGPELAIKTINQNFDMNIRDYVTVNFEALEKIVDAVGGVEIDVKQSEIEQFNIVIKSFDNFSGKSTKKITSSGLQTLSGRQALAYSRIRYAGNGDYERTERQRTVLENIVNKVLNDGSLAQALSLIKNLSPYIETSLNTNEMVSYATSVFTSGIKDMENTRLPLDKYSQGGTWDGTFYLKPRNLSDNVTYLHEFIYEESDYIPTSTVSGISNEIQ</sequence>
<evidence type="ECO:0000313" key="3">
    <source>
        <dbReference type="EMBL" id="RBP69077.1"/>
    </source>
</evidence>
<evidence type="ECO:0000313" key="4">
    <source>
        <dbReference type="Proteomes" id="UP000253490"/>
    </source>
</evidence>
<dbReference type="AlphaFoldDB" id="A0A366IG65"/>
<dbReference type="EMBL" id="QNRX01000002">
    <property type="protein sequence ID" value="RBP69077.1"/>
    <property type="molecule type" value="Genomic_DNA"/>
</dbReference>
<dbReference type="RefSeq" id="WP_113919642.1">
    <property type="nucleotide sequence ID" value="NZ_QNRX01000002.1"/>
</dbReference>
<reference evidence="3 4" key="1">
    <citation type="submission" date="2018-06" db="EMBL/GenBank/DDBJ databases">
        <title>Genomic Encyclopedia of Type Strains, Phase IV (KMG-IV): sequencing the most valuable type-strain genomes for metagenomic binning, comparative biology and taxonomic classification.</title>
        <authorList>
            <person name="Goeker M."/>
        </authorList>
    </citation>
    <scope>NUCLEOTIDE SEQUENCE [LARGE SCALE GENOMIC DNA]</scope>
    <source>
        <strain evidence="3 4">DSM 22112</strain>
    </source>
</reference>
<gene>
    <name evidence="3" type="ORF">DES36_102221</name>
</gene>
<dbReference type="InterPro" id="IPR004474">
    <property type="entry name" value="LytR_CpsA_psr"/>
</dbReference>
<evidence type="ECO:0000259" key="2">
    <source>
        <dbReference type="Pfam" id="PF03816"/>
    </source>
</evidence>
<dbReference type="Proteomes" id="UP000253490">
    <property type="component" value="Unassembled WGS sequence"/>
</dbReference>
<name>A0A366IG65_9FIRM</name>
<dbReference type="NCBIfam" id="TIGR00350">
    <property type="entry name" value="lytR_cpsA_psr"/>
    <property type="match status" value="1"/>
</dbReference>
<dbReference type="InterPro" id="IPR050922">
    <property type="entry name" value="LytR/CpsA/Psr_CW_biosynth"/>
</dbReference>
<dbReference type="Pfam" id="PF03816">
    <property type="entry name" value="LytR_cpsA_psr"/>
    <property type="match status" value="1"/>
</dbReference>
<dbReference type="PANTHER" id="PTHR33392:SF6">
    <property type="entry name" value="POLYISOPRENYL-TEICHOIC ACID--PEPTIDOGLYCAN TEICHOIC ACID TRANSFERASE TAGU"/>
    <property type="match status" value="1"/>
</dbReference>
<protein>
    <submittedName>
        <fullName evidence="3">LytR family transcriptional attenuator</fullName>
    </submittedName>
</protein>
<comment type="similarity">
    <text evidence="1">Belongs to the LytR/CpsA/Psr (LCP) family.</text>
</comment>
<organism evidence="3 4">
    <name type="scientific">Alkalibaculum bacchi</name>
    <dbReference type="NCBI Taxonomy" id="645887"/>
    <lineage>
        <taxon>Bacteria</taxon>
        <taxon>Bacillati</taxon>
        <taxon>Bacillota</taxon>
        <taxon>Clostridia</taxon>
        <taxon>Eubacteriales</taxon>
        <taxon>Eubacteriaceae</taxon>
        <taxon>Alkalibaculum</taxon>
    </lineage>
</organism>
<accession>A0A366IG65</accession>
<comment type="caution">
    <text evidence="3">The sequence shown here is derived from an EMBL/GenBank/DDBJ whole genome shotgun (WGS) entry which is preliminary data.</text>
</comment>
<keyword evidence="4" id="KW-1185">Reference proteome</keyword>
<proteinExistence type="inferred from homology"/>
<feature type="domain" description="Cell envelope-related transcriptional attenuator" evidence="2">
    <location>
        <begin position="82"/>
        <end position="239"/>
    </location>
</feature>
<dbReference type="Gene3D" id="3.40.630.190">
    <property type="entry name" value="LCP protein"/>
    <property type="match status" value="1"/>
</dbReference>